<name>A0A1G7QZW1_9ACTN</name>
<keyword evidence="2" id="KW-1185">Reference proteome</keyword>
<dbReference type="AlphaFoldDB" id="A0A1G7QZW1"/>
<dbReference type="OrthoDB" id="3528874at2"/>
<reference evidence="1 2" key="1">
    <citation type="submission" date="2016-10" db="EMBL/GenBank/DDBJ databases">
        <authorList>
            <person name="de Groot N.N."/>
        </authorList>
    </citation>
    <scope>NUCLEOTIDE SEQUENCE [LARGE SCALE GENOMIC DNA]</scope>
    <source>
        <strain evidence="1 2">CPCC 201354</strain>
    </source>
</reference>
<protein>
    <submittedName>
        <fullName evidence="1">Uncharacterized protein</fullName>
    </submittedName>
</protein>
<evidence type="ECO:0000313" key="2">
    <source>
        <dbReference type="Proteomes" id="UP000198923"/>
    </source>
</evidence>
<gene>
    <name evidence="1" type="ORF">SAMN05421505_101189</name>
</gene>
<sequence>MHSEIFMHYASLLNSYPIELGACWAVIRSDLNSVTVDELASRLGRNIGDLQPQALDDWPEVSEMPIHFITSRSALMTIEPLGSLFTAPAILERLSIGAQIWSVSWNESLKGQLCYARDGHCLAIHDFLHATWAHGPEAEIFNDHREFLSLHMPWDEDDEEDDYRYEQALIHWWAAGMTAIELTSGVRLEKQFLRGPLPTLLLDEESLRPTAKKEDW</sequence>
<proteinExistence type="predicted"/>
<accession>A0A1G7QZW1</accession>
<organism evidence="1 2">
    <name type="scientific">Sinosporangium album</name>
    <dbReference type="NCBI Taxonomy" id="504805"/>
    <lineage>
        <taxon>Bacteria</taxon>
        <taxon>Bacillati</taxon>
        <taxon>Actinomycetota</taxon>
        <taxon>Actinomycetes</taxon>
        <taxon>Streptosporangiales</taxon>
        <taxon>Streptosporangiaceae</taxon>
        <taxon>Sinosporangium</taxon>
    </lineage>
</organism>
<dbReference type="EMBL" id="FNCN01000001">
    <property type="protein sequence ID" value="SDG04061.1"/>
    <property type="molecule type" value="Genomic_DNA"/>
</dbReference>
<dbReference type="STRING" id="504805.SAMN05421505_101189"/>
<evidence type="ECO:0000313" key="1">
    <source>
        <dbReference type="EMBL" id="SDG04061.1"/>
    </source>
</evidence>
<dbReference type="Proteomes" id="UP000198923">
    <property type="component" value="Unassembled WGS sequence"/>
</dbReference>
<dbReference type="RefSeq" id="WP_143020065.1">
    <property type="nucleotide sequence ID" value="NZ_FNCN01000001.1"/>
</dbReference>